<organism evidence="2">
    <name type="scientific">Arundo donax</name>
    <name type="common">Giant reed</name>
    <name type="synonym">Donax arundinaceus</name>
    <dbReference type="NCBI Taxonomy" id="35708"/>
    <lineage>
        <taxon>Eukaryota</taxon>
        <taxon>Viridiplantae</taxon>
        <taxon>Streptophyta</taxon>
        <taxon>Embryophyta</taxon>
        <taxon>Tracheophyta</taxon>
        <taxon>Spermatophyta</taxon>
        <taxon>Magnoliopsida</taxon>
        <taxon>Liliopsida</taxon>
        <taxon>Poales</taxon>
        <taxon>Poaceae</taxon>
        <taxon>PACMAD clade</taxon>
        <taxon>Arundinoideae</taxon>
        <taxon>Arundineae</taxon>
        <taxon>Arundo</taxon>
    </lineage>
</organism>
<accession>A0A0A9HRW7</accession>
<proteinExistence type="predicted"/>
<feature type="signal peptide" evidence="1">
    <location>
        <begin position="1"/>
        <end position="20"/>
    </location>
</feature>
<evidence type="ECO:0000256" key="1">
    <source>
        <dbReference type="SAM" id="SignalP"/>
    </source>
</evidence>
<sequence>MLKLIFLMLLLLALIRRSSLQNNLNFQHFALIMNADLLG</sequence>
<reference evidence="2" key="1">
    <citation type="submission" date="2014-09" db="EMBL/GenBank/DDBJ databases">
        <authorList>
            <person name="Magalhaes I.L.F."/>
            <person name="Oliveira U."/>
            <person name="Santos F.R."/>
            <person name="Vidigal T.H.D.A."/>
            <person name="Brescovit A.D."/>
            <person name="Santos A.J."/>
        </authorList>
    </citation>
    <scope>NUCLEOTIDE SEQUENCE</scope>
    <source>
        <tissue evidence="2">Shoot tissue taken approximately 20 cm above the soil surface</tissue>
    </source>
</reference>
<evidence type="ECO:0000313" key="2">
    <source>
        <dbReference type="EMBL" id="JAE37596.1"/>
    </source>
</evidence>
<reference evidence="2" key="2">
    <citation type="journal article" date="2015" name="Data Brief">
        <title>Shoot transcriptome of the giant reed, Arundo donax.</title>
        <authorList>
            <person name="Barrero R.A."/>
            <person name="Guerrero F.D."/>
            <person name="Moolhuijzen P."/>
            <person name="Goolsby J.A."/>
            <person name="Tidwell J."/>
            <person name="Bellgard S.E."/>
            <person name="Bellgard M.I."/>
        </authorList>
    </citation>
    <scope>NUCLEOTIDE SEQUENCE</scope>
    <source>
        <tissue evidence="2">Shoot tissue taken approximately 20 cm above the soil surface</tissue>
    </source>
</reference>
<keyword evidence="1" id="KW-0732">Signal</keyword>
<name>A0A0A9HRW7_ARUDO</name>
<dbReference type="AlphaFoldDB" id="A0A0A9HRW7"/>
<feature type="chain" id="PRO_5002045413" evidence="1">
    <location>
        <begin position="21"/>
        <end position="39"/>
    </location>
</feature>
<protein>
    <submittedName>
        <fullName evidence="2">Uncharacterized protein</fullName>
    </submittedName>
</protein>
<dbReference type="EMBL" id="GBRH01160300">
    <property type="protein sequence ID" value="JAE37596.1"/>
    <property type="molecule type" value="Transcribed_RNA"/>
</dbReference>